<comment type="caution">
    <text evidence="1">The sequence shown here is derived from an EMBL/GenBank/DDBJ whole genome shotgun (WGS) entry which is preliminary data.</text>
</comment>
<dbReference type="Proteomes" id="UP000790709">
    <property type="component" value="Unassembled WGS sequence"/>
</dbReference>
<dbReference type="EMBL" id="MU266356">
    <property type="protein sequence ID" value="KAH7928156.1"/>
    <property type="molecule type" value="Genomic_DNA"/>
</dbReference>
<evidence type="ECO:0000313" key="2">
    <source>
        <dbReference type="Proteomes" id="UP000790709"/>
    </source>
</evidence>
<organism evidence="1 2">
    <name type="scientific">Leucogyrophana mollusca</name>
    <dbReference type="NCBI Taxonomy" id="85980"/>
    <lineage>
        <taxon>Eukaryota</taxon>
        <taxon>Fungi</taxon>
        <taxon>Dikarya</taxon>
        <taxon>Basidiomycota</taxon>
        <taxon>Agaricomycotina</taxon>
        <taxon>Agaricomycetes</taxon>
        <taxon>Agaricomycetidae</taxon>
        <taxon>Boletales</taxon>
        <taxon>Boletales incertae sedis</taxon>
        <taxon>Leucogyrophana</taxon>
    </lineage>
</organism>
<gene>
    <name evidence="1" type="ORF">BV22DRAFT_1083499</name>
</gene>
<evidence type="ECO:0000313" key="1">
    <source>
        <dbReference type="EMBL" id="KAH7928156.1"/>
    </source>
</evidence>
<sequence length="266" mass="29526">MSSPEPEASSTKKSTKDKSKDKKKDKASNPPAVVVTEHGKNEGENPHWAYKPPEGAVLLDHTIDRDDFEWDTIKKDEDLELWVVRVPDSLKVKHLDGLQIDEPTSSRSARVGTLTKKNMTFDIWSVADDDEDTVGGEELRGLSCLLPRRKKQCKLYTAPKPIARHIVISAPPVTPSEHEHITHQNPPRPSYPKEVLKHCFIPYGAQQESAAALPTADDVEMDDPTPEGKSTPAGKGKEHKTKESKGNKRRIEGETPKKAKKPKIAG</sequence>
<name>A0ACB8BSW3_9AGAM</name>
<proteinExistence type="predicted"/>
<keyword evidence="2" id="KW-1185">Reference proteome</keyword>
<reference evidence="1" key="1">
    <citation type="journal article" date="2021" name="New Phytol.">
        <title>Evolutionary innovations through gain and loss of genes in the ectomycorrhizal Boletales.</title>
        <authorList>
            <person name="Wu G."/>
            <person name="Miyauchi S."/>
            <person name="Morin E."/>
            <person name="Kuo A."/>
            <person name="Drula E."/>
            <person name="Varga T."/>
            <person name="Kohler A."/>
            <person name="Feng B."/>
            <person name="Cao Y."/>
            <person name="Lipzen A."/>
            <person name="Daum C."/>
            <person name="Hundley H."/>
            <person name="Pangilinan J."/>
            <person name="Johnson J."/>
            <person name="Barry K."/>
            <person name="LaButti K."/>
            <person name="Ng V."/>
            <person name="Ahrendt S."/>
            <person name="Min B."/>
            <person name="Choi I.G."/>
            <person name="Park H."/>
            <person name="Plett J.M."/>
            <person name="Magnuson J."/>
            <person name="Spatafora J.W."/>
            <person name="Nagy L.G."/>
            <person name="Henrissat B."/>
            <person name="Grigoriev I.V."/>
            <person name="Yang Z.L."/>
            <person name="Xu J."/>
            <person name="Martin F.M."/>
        </authorList>
    </citation>
    <scope>NUCLEOTIDE SEQUENCE</scope>
    <source>
        <strain evidence="1">KUC20120723A-06</strain>
    </source>
</reference>
<accession>A0ACB8BSW3</accession>
<protein>
    <submittedName>
        <fullName evidence="1">Uncharacterized protein</fullName>
    </submittedName>
</protein>